<reference evidence="2" key="2">
    <citation type="submission" date="2016-01" db="EMBL/GenBank/DDBJ databases">
        <title>Draft Genome Sequence of Paenibacillus amylolyticus Heshi-A3 that Was Isolated from Fermented Rice Bran with Aging Salted Mackerel, Which Was Named Heshiko as Traditional Fermented Seafood in Japan.</title>
        <authorList>
            <person name="Akuzawa S."/>
            <person name="Nakagawa J."/>
            <person name="Kanekatsu T."/>
            <person name="Kubota E."/>
            <person name="Ohtake R."/>
            <person name="Suzuki T."/>
            <person name="Kanesaki Y."/>
        </authorList>
    </citation>
    <scope>NUCLEOTIDE SEQUENCE [LARGE SCALE GENOMIC DNA]</scope>
    <source>
        <strain evidence="2">Heshi-A3</strain>
    </source>
</reference>
<name>A0A100VIB2_PAEAM</name>
<comment type="caution">
    <text evidence="1">The sequence shown here is derived from an EMBL/GenBank/DDBJ whole genome shotgun (WGS) entry which is preliminary data.</text>
</comment>
<gene>
    <name evidence="1" type="ORF">PAHA3_0450</name>
</gene>
<accession>A0A100VIB2</accession>
<dbReference type="EMBL" id="BCNV01000001">
    <property type="protein sequence ID" value="GAS80380.1"/>
    <property type="molecule type" value="Genomic_DNA"/>
</dbReference>
<dbReference type="Proteomes" id="UP000069697">
    <property type="component" value="Unassembled WGS sequence"/>
</dbReference>
<dbReference type="AlphaFoldDB" id="A0A100VIB2"/>
<sequence length="44" mass="4774">MIELSPDKKGESPSNSLKIGIEVGSEDKAEKRVMGTDSVEVHVF</sequence>
<organism evidence="1 2">
    <name type="scientific">Paenibacillus amylolyticus</name>
    <dbReference type="NCBI Taxonomy" id="1451"/>
    <lineage>
        <taxon>Bacteria</taxon>
        <taxon>Bacillati</taxon>
        <taxon>Bacillota</taxon>
        <taxon>Bacilli</taxon>
        <taxon>Bacillales</taxon>
        <taxon>Paenibacillaceae</taxon>
        <taxon>Paenibacillus</taxon>
    </lineage>
</organism>
<proteinExistence type="predicted"/>
<evidence type="ECO:0000313" key="2">
    <source>
        <dbReference type="Proteomes" id="UP000069697"/>
    </source>
</evidence>
<reference evidence="1 2" key="1">
    <citation type="journal article" date="2016" name="Genome Announc.">
        <title>Draft Genome Sequence of Paenibacillus amylolyticus Heshi-A3, Isolated from Fermented Rice Bran in a Japanese Fermented Seafood Dish.</title>
        <authorList>
            <person name="Akuzawa S."/>
            <person name="Nagaoka J."/>
            <person name="Kanekatsu M."/>
            <person name="Kubota E."/>
            <person name="Ohtake R."/>
            <person name="Suzuki T."/>
            <person name="Kanesaki Y."/>
        </authorList>
    </citation>
    <scope>NUCLEOTIDE SEQUENCE [LARGE SCALE GENOMIC DNA]</scope>
    <source>
        <strain evidence="1 2">Heshi-A3</strain>
    </source>
</reference>
<evidence type="ECO:0000313" key="1">
    <source>
        <dbReference type="EMBL" id="GAS80380.1"/>
    </source>
</evidence>
<protein>
    <submittedName>
        <fullName evidence="1">Uncharacterized protein</fullName>
    </submittedName>
</protein>